<reference evidence="3" key="1">
    <citation type="submission" date="2020-09" db="EMBL/GenBank/DDBJ databases">
        <title>Desulfogranum mesoprofundum gen. nov., sp. nov., a novel mesophilic, sulfate-reducing chemolithoautotroph isolated from a deep-sea hydrothermal vent chimney in the Suiyo Seamount.</title>
        <authorList>
            <person name="Hashimoto Y."/>
            <person name="Nakagawa S."/>
        </authorList>
    </citation>
    <scope>NUCLEOTIDE SEQUENCE</scope>
    <source>
        <strain evidence="3">KT2</strain>
    </source>
</reference>
<dbReference type="InterPro" id="IPR021255">
    <property type="entry name" value="DUF2807"/>
</dbReference>
<evidence type="ECO:0000313" key="3">
    <source>
        <dbReference type="EMBL" id="BCL59924.1"/>
    </source>
</evidence>
<protein>
    <recommendedName>
        <fullName evidence="2">Putative auto-transporter adhesin head GIN domain-containing protein</fullName>
    </recommendedName>
</protein>
<dbReference type="KEGG" id="dbk:DGMP_06170"/>
<dbReference type="Proteomes" id="UP000826725">
    <property type="component" value="Chromosome"/>
</dbReference>
<feature type="domain" description="Putative auto-transporter adhesin head GIN" evidence="2">
    <location>
        <begin position="62"/>
        <end position="225"/>
    </location>
</feature>
<evidence type="ECO:0000313" key="4">
    <source>
        <dbReference type="Proteomes" id="UP000826725"/>
    </source>
</evidence>
<evidence type="ECO:0000259" key="2">
    <source>
        <dbReference type="Pfam" id="PF10988"/>
    </source>
</evidence>
<accession>A0A8D5FKL7</accession>
<dbReference type="AlphaFoldDB" id="A0A8D5FKL7"/>
<name>A0A8D5FKL7_9BACT</name>
<organism evidence="3 4">
    <name type="scientific">Desulfomarina profundi</name>
    <dbReference type="NCBI Taxonomy" id="2772557"/>
    <lineage>
        <taxon>Bacteria</taxon>
        <taxon>Pseudomonadati</taxon>
        <taxon>Thermodesulfobacteriota</taxon>
        <taxon>Desulfobulbia</taxon>
        <taxon>Desulfobulbales</taxon>
        <taxon>Desulfobulbaceae</taxon>
        <taxon>Desulfomarina</taxon>
    </lineage>
</organism>
<feature type="region of interest" description="Disordered" evidence="1">
    <location>
        <begin position="215"/>
        <end position="241"/>
    </location>
</feature>
<keyword evidence="4" id="KW-1185">Reference proteome</keyword>
<dbReference type="EMBL" id="AP024086">
    <property type="protein sequence ID" value="BCL59924.1"/>
    <property type="molecule type" value="Genomic_DNA"/>
</dbReference>
<proteinExistence type="predicted"/>
<sequence length="241" mass="25961">MTFFKRVFRLRYGLVLLCLFFLFGFQNINIGVNNQVNTGGIVGGDCIQGNGRMTEEVRHTEPFSEIHVEGVLDVHLSCGDRQHVEITADSNLHSKIITTVKNGRLTVYAKGSVCTQNPMAVKITTRKALRKIAADGSSDLVGLLNSCSSKELSVDLQGACTLKLVGSTQNLELRLQGSSEFDGEAFHAQNVKVITEDATEAKIYVTDTLSGSAGGTSEVQYGGNPPHVQVDTSDIGEVSPL</sequence>
<gene>
    <name evidence="3" type="ORF">DGMP_06170</name>
</gene>
<evidence type="ECO:0000256" key="1">
    <source>
        <dbReference type="SAM" id="MobiDB-lite"/>
    </source>
</evidence>
<dbReference type="Pfam" id="PF10988">
    <property type="entry name" value="DUF2807"/>
    <property type="match status" value="1"/>
</dbReference>
<dbReference type="RefSeq" id="WP_228856102.1">
    <property type="nucleotide sequence ID" value="NZ_AP024086.1"/>
</dbReference>